<sequence>MFVFGTTALALLLFITYCFHSFELNRTMRTMFFQLWVTLWLSILQDLHMSTSITVKFPNKEPLYIALGRTLVLEAQFQLQEGERILQKTWERKNSDGEVRVAEGDRTNNNRTFVEKNGALLRINGVKDSDYGIYKVTFTAASGDQVSDSRQVLKITNPPNAYLSMQCSIPREGAQWDSPVFSWQVDGVDMTNQTGEISADGSTLLLKNLSQNYTCTTDSSQGTSKVAVHIKEPDPSPNSCSCTGWIVAVVLLIFIVIGLIGVLCYKEHTSAKIPETVECDVPLNELH</sequence>
<protein>
    <submittedName>
        <fullName evidence="1">Uncharacterized protein</fullName>
    </submittedName>
</protein>
<organism evidence="1 2">
    <name type="scientific">Pangasius djambal</name>
    <dbReference type="NCBI Taxonomy" id="1691987"/>
    <lineage>
        <taxon>Eukaryota</taxon>
        <taxon>Metazoa</taxon>
        <taxon>Chordata</taxon>
        <taxon>Craniata</taxon>
        <taxon>Vertebrata</taxon>
        <taxon>Euteleostomi</taxon>
        <taxon>Actinopterygii</taxon>
        <taxon>Neopterygii</taxon>
        <taxon>Teleostei</taxon>
        <taxon>Ostariophysi</taxon>
        <taxon>Siluriformes</taxon>
        <taxon>Pangasiidae</taxon>
        <taxon>Pangasius</taxon>
    </lineage>
</organism>
<proteinExistence type="predicted"/>
<keyword evidence="2" id="KW-1185">Reference proteome</keyword>
<evidence type="ECO:0000313" key="2">
    <source>
        <dbReference type="Proteomes" id="UP000830395"/>
    </source>
</evidence>
<reference evidence="1" key="1">
    <citation type="submission" date="2020-02" db="EMBL/GenBank/DDBJ databases">
        <title>Genome sequencing of the panga catfish, Pangasius djambal.</title>
        <authorList>
            <person name="Wen M."/>
            <person name="Zahm M."/>
            <person name="Roques C."/>
            <person name="Cabau C."/>
            <person name="Klopp C."/>
            <person name="Donnadieu C."/>
            <person name="Jouanno E."/>
            <person name="Avarre J.-C."/>
            <person name="Campet M."/>
            <person name="Ha T."/>
            <person name="Dugue R."/>
            <person name="Lampietro C."/>
            <person name="Louis A."/>
            <person name="Herpin A."/>
            <person name="Echchiki A."/>
            <person name="Berthelot C."/>
            <person name="Parey E."/>
            <person name="Roest-Crollius H."/>
            <person name="Braasch I."/>
            <person name="Postlethwait J.H."/>
            <person name="Bobe J."/>
            <person name="Montfort J."/>
            <person name="Bouchez O."/>
            <person name="Begum T."/>
            <person name="Schartl M."/>
            <person name="Gustiano R."/>
            <person name="Guiguen Y."/>
        </authorList>
    </citation>
    <scope>NUCLEOTIDE SEQUENCE</scope>
    <source>
        <strain evidence="1">Pdj_M5554</strain>
    </source>
</reference>
<gene>
    <name evidence="1" type="ORF">PDJAM_G00130860</name>
</gene>
<evidence type="ECO:0000313" key="1">
    <source>
        <dbReference type="EMBL" id="MCJ8745492.1"/>
    </source>
</evidence>
<name>A0ACC5ZD23_9TELE</name>
<accession>A0ACC5ZD23</accession>
<dbReference type="EMBL" id="CM040996">
    <property type="protein sequence ID" value="MCJ8745492.1"/>
    <property type="molecule type" value="Genomic_DNA"/>
</dbReference>
<dbReference type="Proteomes" id="UP000830395">
    <property type="component" value="Chromosome 22"/>
</dbReference>
<comment type="caution">
    <text evidence="1">The sequence shown here is derived from an EMBL/GenBank/DDBJ whole genome shotgun (WGS) entry which is preliminary data.</text>
</comment>